<comment type="similarity">
    <text evidence="1">Belongs to the GTP cyclohydrolase I type 2/NIF3 family.</text>
</comment>
<evidence type="ECO:0000256" key="4">
    <source>
        <dbReference type="PIRSR" id="PIRSR602678-1"/>
    </source>
</evidence>
<dbReference type="GO" id="GO:0046872">
    <property type="term" value="F:metal ion binding"/>
    <property type="evidence" value="ECO:0007669"/>
    <property type="project" value="UniProtKB-KW"/>
</dbReference>
<protein>
    <recommendedName>
        <fullName evidence="2">GTP cyclohydrolase 1 type 2 homolog</fullName>
    </recommendedName>
</protein>
<evidence type="ECO:0000256" key="3">
    <source>
        <dbReference type="ARBA" id="ARBA00022723"/>
    </source>
</evidence>
<dbReference type="InterPro" id="IPR036069">
    <property type="entry name" value="DUF34/NIF3_sf"/>
</dbReference>
<dbReference type="KEGG" id="mbc:MYB_02075"/>
<accession>W5UT89</accession>
<proteinExistence type="inferred from homology"/>
<evidence type="ECO:0000313" key="5">
    <source>
        <dbReference type="EMBL" id="AHH45419.1"/>
    </source>
</evidence>
<reference evidence="5 6" key="1">
    <citation type="journal article" date="2014" name="Genome Announc.">
        <title>Complete Genome Sequence of Mycoplasma bovoculi Strain M165/69T (ATCC 29104).</title>
        <authorList>
            <person name="Calcutt M.J."/>
            <person name="Foecking M.F."/>
        </authorList>
    </citation>
    <scope>NUCLEOTIDE SEQUENCE [LARGE SCALE GENOMIC DNA]</scope>
    <source>
        <strain evidence="5">M165/69</strain>
    </source>
</reference>
<evidence type="ECO:0000313" key="6">
    <source>
        <dbReference type="Proteomes" id="UP000019229"/>
    </source>
</evidence>
<dbReference type="PANTHER" id="PTHR13799">
    <property type="entry name" value="NGG1 INTERACTING FACTOR 3"/>
    <property type="match status" value="1"/>
</dbReference>
<dbReference type="OrthoDB" id="9792792at2"/>
<dbReference type="STRING" id="743966.MYB_02075"/>
<evidence type="ECO:0000256" key="2">
    <source>
        <dbReference type="ARBA" id="ARBA00022112"/>
    </source>
</evidence>
<dbReference type="FunFam" id="3.40.1390.30:FF:000001">
    <property type="entry name" value="GTP cyclohydrolase 1 type 2"/>
    <property type="match status" value="1"/>
</dbReference>
<dbReference type="eggNOG" id="COG0327">
    <property type="taxonomic scope" value="Bacteria"/>
</dbReference>
<feature type="binding site" evidence="4">
    <location>
        <position position="71"/>
    </location>
    <ligand>
        <name>a divalent metal cation</name>
        <dbReference type="ChEBI" id="CHEBI:60240"/>
        <label>1</label>
    </ligand>
</feature>
<feature type="binding site" evidence="4">
    <location>
        <position position="228"/>
    </location>
    <ligand>
        <name>a divalent metal cation</name>
        <dbReference type="ChEBI" id="CHEBI:60240"/>
        <label>1</label>
    </ligand>
</feature>
<feature type="binding site" evidence="4">
    <location>
        <position position="70"/>
    </location>
    <ligand>
        <name>a divalent metal cation</name>
        <dbReference type="ChEBI" id="CHEBI:60240"/>
        <label>1</label>
    </ligand>
</feature>
<dbReference type="EMBL" id="CP007154">
    <property type="protein sequence ID" value="AHH45419.1"/>
    <property type="molecule type" value="Genomic_DNA"/>
</dbReference>
<dbReference type="Gene3D" id="3.40.1390.30">
    <property type="entry name" value="NIF3 (NGG1p interacting factor 3)-like"/>
    <property type="match status" value="1"/>
</dbReference>
<feature type="binding site" evidence="4">
    <location>
        <position position="225"/>
    </location>
    <ligand>
        <name>a divalent metal cation</name>
        <dbReference type="ChEBI" id="CHEBI:60240"/>
        <label>1</label>
    </ligand>
</feature>
<dbReference type="Proteomes" id="UP000019229">
    <property type="component" value="Chromosome"/>
</dbReference>
<dbReference type="SUPFAM" id="SSF102705">
    <property type="entry name" value="NIF3 (NGG1p interacting factor 3)-like"/>
    <property type="match status" value="1"/>
</dbReference>
<dbReference type="GO" id="GO:0005737">
    <property type="term" value="C:cytoplasm"/>
    <property type="evidence" value="ECO:0007669"/>
    <property type="project" value="TreeGrafter"/>
</dbReference>
<feature type="binding site" evidence="4">
    <location>
        <position position="111"/>
    </location>
    <ligand>
        <name>a divalent metal cation</name>
        <dbReference type="ChEBI" id="CHEBI:60240"/>
        <label>1</label>
    </ligand>
</feature>
<keyword evidence="3 4" id="KW-0479">Metal-binding</keyword>
<dbReference type="Pfam" id="PF01784">
    <property type="entry name" value="DUF34_NIF3"/>
    <property type="match status" value="1"/>
</dbReference>
<gene>
    <name evidence="5" type="ORF">MYB_02075</name>
</gene>
<dbReference type="PATRIC" id="fig|743966.3.peg.418"/>
<dbReference type="AlphaFoldDB" id="W5UT89"/>
<keyword evidence="6" id="KW-1185">Reference proteome</keyword>
<organism evidence="5 6">
    <name type="scientific">Mesomycoplasma bovoculi M165/69</name>
    <dbReference type="NCBI Taxonomy" id="743966"/>
    <lineage>
        <taxon>Bacteria</taxon>
        <taxon>Bacillati</taxon>
        <taxon>Mycoplasmatota</taxon>
        <taxon>Mycoplasmoidales</taxon>
        <taxon>Metamycoplasmataceae</taxon>
        <taxon>Mesomycoplasma</taxon>
    </lineage>
</organism>
<dbReference type="InterPro" id="IPR002678">
    <property type="entry name" value="DUF34/NIF3"/>
</dbReference>
<name>W5UT89_9BACT</name>
<dbReference type="PANTHER" id="PTHR13799:SF14">
    <property type="entry name" value="GTP CYCLOHYDROLASE 1 TYPE 2 HOMOLOG"/>
    <property type="match status" value="1"/>
</dbReference>
<evidence type="ECO:0000256" key="1">
    <source>
        <dbReference type="ARBA" id="ARBA00006964"/>
    </source>
</evidence>
<sequence length="265" mass="30170">MTINFEPTIKNVVDFLKFKFTSEFAAPWDTEGLEVPSAQKTLDKILVALDLTQKVLEQAITSKVGLIIIHHPFFFYETKVDEYKKAPYKKVIYSKLRKEGIAVYTLHTSYDSTNHSTANAILKNLGLQVYEKKAIDNYNLIVDVKTNFNLVVSAVQQNLKLLQLQSNVTKNFVVKKLAILPGSGGIEAVLTAKKNKADLVLTSDLKWSDWLTIEAQKINVLQLSHLVEQHFVFDIKQILNQHFPKIQTIIYLANEIFANIRGNYD</sequence>
<dbReference type="RefSeq" id="WP_022934654.1">
    <property type="nucleotide sequence ID" value="NZ_CP007154.1"/>
</dbReference>
<dbReference type="HOGENOM" id="CLU_037423_2_1_14"/>